<evidence type="ECO:0000313" key="2">
    <source>
        <dbReference type="Proteomes" id="UP000091857"/>
    </source>
</evidence>
<comment type="caution">
    <text evidence="1">The sequence shown here is derived from an EMBL/GenBank/DDBJ whole genome shotgun (WGS) entry which is preliminary data.</text>
</comment>
<protein>
    <submittedName>
        <fullName evidence="1">Uncharacterized protein</fullName>
    </submittedName>
</protein>
<evidence type="ECO:0000313" key="1">
    <source>
        <dbReference type="EMBL" id="KAG8659030.1"/>
    </source>
</evidence>
<proteinExistence type="predicted"/>
<name>A0ACB7I459_MANES</name>
<accession>A0ACB7I459</accession>
<dbReference type="Proteomes" id="UP000091857">
    <property type="component" value="Chromosome 2"/>
</dbReference>
<organism evidence="1 2">
    <name type="scientific">Manihot esculenta</name>
    <name type="common">Cassava</name>
    <name type="synonym">Jatropha manihot</name>
    <dbReference type="NCBI Taxonomy" id="3983"/>
    <lineage>
        <taxon>Eukaryota</taxon>
        <taxon>Viridiplantae</taxon>
        <taxon>Streptophyta</taxon>
        <taxon>Embryophyta</taxon>
        <taxon>Tracheophyta</taxon>
        <taxon>Spermatophyta</taxon>
        <taxon>Magnoliopsida</taxon>
        <taxon>eudicotyledons</taxon>
        <taxon>Gunneridae</taxon>
        <taxon>Pentapetalae</taxon>
        <taxon>rosids</taxon>
        <taxon>fabids</taxon>
        <taxon>Malpighiales</taxon>
        <taxon>Euphorbiaceae</taxon>
        <taxon>Crotonoideae</taxon>
        <taxon>Manihoteae</taxon>
        <taxon>Manihot</taxon>
    </lineage>
</organism>
<reference evidence="2" key="1">
    <citation type="journal article" date="2016" name="Nat. Biotechnol.">
        <title>Sequencing wild and cultivated cassava and related species reveals extensive interspecific hybridization and genetic diversity.</title>
        <authorList>
            <person name="Bredeson J.V."/>
            <person name="Lyons J.B."/>
            <person name="Prochnik S.E."/>
            <person name="Wu G.A."/>
            <person name="Ha C.M."/>
            <person name="Edsinger-Gonzales E."/>
            <person name="Grimwood J."/>
            <person name="Schmutz J."/>
            <person name="Rabbi I.Y."/>
            <person name="Egesi C."/>
            <person name="Nauluvula P."/>
            <person name="Lebot V."/>
            <person name="Ndunguru J."/>
            <person name="Mkamilo G."/>
            <person name="Bart R.S."/>
            <person name="Setter T.L."/>
            <person name="Gleadow R.M."/>
            <person name="Kulakow P."/>
            <person name="Ferguson M.E."/>
            <person name="Rounsley S."/>
            <person name="Rokhsar D.S."/>
        </authorList>
    </citation>
    <scope>NUCLEOTIDE SEQUENCE [LARGE SCALE GENOMIC DNA]</scope>
    <source>
        <strain evidence="2">cv. AM560-2</strain>
    </source>
</reference>
<keyword evidence="2" id="KW-1185">Reference proteome</keyword>
<gene>
    <name evidence="1" type="ORF">MANES_02G007232v8</name>
</gene>
<sequence>MFIDRFHYTNNYITSKQILLANNKNRDVSGNFMPNLIYVSREKNTASHHRFKAGALNVLLRVSAAMTNAPIILTLDCDMTSNDSQTIFMILCYYWDPEIRSRYSYIQFPQHFQGINKNDIYGCQFKRLFQIQPMGFDGLGGANHVGTNCFFSRRAFFGGPSSFISPEIPELVQIMW</sequence>
<dbReference type="EMBL" id="CM004388">
    <property type="protein sequence ID" value="KAG8659030.1"/>
    <property type="molecule type" value="Genomic_DNA"/>
</dbReference>